<dbReference type="InterPro" id="IPR022183">
    <property type="entry name" value="DUF3710"/>
</dbReference>
<dbReference type="Proteomes" id="UP001381003">
    <property type="component" value="Chromosome"/>
</dbReference>
<organism evidence="2 3">
    <name type="scientific">Janibacter terrae</name>
    <dbReference type="NCBI Taxonomy" id="103817"/>
    <lineage>
        <taxon>Bacteria</taxon>
        <taxon>Bacillati</taxon>
        <taxon>Actinomycetota</taxon>
        <taxon>Actinomycetes</taxon>
        <taxon>Micrococcales</taxon>
        <taxon>Intrasporangiaceae</taxon>
        <taxon>Janibacter</taxon>
    </lineage>
</organism>
<gene>
    <name evidence="2" type="ORF">N5P18_16030</name>
</gene>
<proteinExistence type="predicted"/>
<dbReference type="RefSeq" id="WP_338538218.1">
    <property type="nucleotide sequence ID" value="NZ_CP104874.1"/>
</dbReference>
<evidence type="ECO:0000313" key="2">
    <source>
        <dbReference type="EMBL" id="WWF05143.1"/>
    </source>
</evidence>
<evidence type="ECO:0000313" key="3">
    <source>
        <dbReference type="Proteomes" id="UP001381003"/>
    </source>
</evidence>
<protein>
    <submittedName>
        <fullName evidence="2">DUF3710 domain-containing protein</fullName>
    </submittedName>
</protein>
<dbReference type="EMBL" id="CP104874">
    <property type="protein sequence ID" value="WWF05143.1"/>
    <property type="molecule type" value="Genomic_DNA"/>
</dbReference>
<dbReference type="Pfam" id="PF12502">
    <property type="entry name" value="DUF3710"/>
    <property type="match status" value="1"/>
</dbReference>
<feature type="region of interest" description="Disordered" evidence="1">
    <location>
        <begin position="1"/>
        <end position="52"/>
    </location>
</feature>
<accession>A0ABZ2FCV4</accession>
<feature type="compositionally biased region" description="Basic and acidic residues" evidence="1">
    <location>
        <begin position="230"/>
        <end position="245"/>
    </location>
</feature>
<reference evidence="2 3" key="1">
    <citation type="submission" date="2022-09" db="EMBL/GenBank/DDBJ databases">
        <title>Complete genome sequence of Janibacter terrae strain COS04-44, PCL-degrading bacteria isolated from oil spilled coast.</title>
        <authorList>
            <person name="Park H."/>
            <person name="Kim J.Y."/>
            <person name="An S.H."/>
            <person name="Lee C.M."/>
            <person name="Weon H.-Y."/>
        </authorList>
    </citation>
    <scope>NUCLEOTIDE SEQUENCE [LARGE SCALE GENOMIC DNA]</scope>
    <source>
        <strain evidence="2 3">COS04-44</strain>
    </source>
</reference>
<name>A0ABZ2FCV4_9MICO</name>
<evidence type="ECO:0000256" key="1">
    <source>
        <dbReference type="SAM" id="MobiDB-lite"/>
    </source>
</evidence>
<feature type="region of interest" description="Disordered" evidence="1">
    <location>
        <begin position="194"/>
        <end position="245"/>
    </location>
</feature>
<keyword evidence="3" id="KW-1185">Reference proteome</keyword>
<feature type="compositionally biased region" description="Low complexity" evidence="1">
    <location>
        <begin position="14"/>
        <end position="29"/>
    </location>
</feature>
<sequence>MFGRKKRTADADVASTEQDTTTQTATTSEPGSSSQPRTAGPHDISDVADTSTRVDLGALRLTPAPGTELRLEVDQKNDEVSAAQVGDDHGAVQLQVFAAPRSFGIWDEIRGEIAEMIGGNGGTVEEVTGPFGTELRARLAQPGPQGRTVFAPVVFAGVDGPRWFLRAVYSGAAAVDESARAGLDEVVRSVVVDRGEEPRAPREMLPLTMPSTQRSARPAADEPADAPAEDDLKPFERGPEITEVR</sequence>